<dbReference type="Pfam" id="PF01323">
    <property type="entry name" value="DSBA"/>
    <property type="match status" value="1"/>
</dbReference>
<gene>
    <name evidence="3" type="primary">frnE</name>
    <name evidence="3" type="ORF">GCM10010912_29070</name>
</gene>
<dbReference type="PANTHER" id="PTHR13887:SF41">
    <property type="entry name" value="THIOREDOXIN SUPERFAMILY PROTEIN"/>
    <property type="match status" value="1"/>
</dbReference>
<organism evidence="3 4">
    <name type="scientific">Paenibacillus albidus</name>
    <dbReference type="NCBI Taxonomy" id="2041023"/>
    <lineage>
        <taxon>Bacteria</taxon>
        <taxon>Bacillati</taxon>
        <taxon>Bacillota</taxon>
        <taxon>Bacilli</taxon>
        <taxon>Bacillales</taxon>
        <taxon>Paenibacillaceae</taxon>
        <taxon>Paenibacillus</taxon>
    </lineage>
</organism>
<comment type="caution">
    <text evidence="3">The sequence shown here is derived from an EMBL/GenBank/DDBJ whole genome shotgun (WGS) entry which is preliminary data.</text>
</comment>
<evidence type="ECO:0000259" key="2">
    <source>
        <dbReference type="Pfam" id="PF01323"/>
    </source>
</evidence>
<evidence type="ECO:0000313" key="4">
    <source>
        <dbReference type="Proteomes" id="UP000637643"/>
    </source>
</evidence>
<reference evidence="3" key="1">
    <citation type="journal article" date="2014" name="Int. J. Syst. Evol. Microbiol.">
        <title>Complete genome sequence of Corynebacterium casei LMG S-19264T (=DSM 44701T), isolated from a smear-ripened cheese.</title>
        <authorList>
            <consortium name="US DOE Joint Genome Institute (JGI-PGF)"/>
            <person name="Walter F."/>
            <person name="Albersmeier A."/>
            <person name="Kalinowski J."/>
            <person name="Ruckert C."/>
        </authorList>
    </citation>
    <scope>NUCLEOTIDE SEQUENCE</scope>
    <source>
        <strain evidence="3">CGMCC 1.16134</strain>
    </source>
</reference>
<feature type="region of interest" description="Disordered" evidence="1">
    <location>
        <begin position="222"/>
        <end position="243"/>
    </location>
</feature>
<keyword evidence="4" id="KW-1185">Reference proteome</keyword>
<dbReference type="CDD" id="cd03024">
    <property type="entry name" value="DsbA_FrnE"/>
    <property type="match status" value="1"/>
</dbReference>
<accession>A0A917CAN2</accession>
<dbReference type="InterPro" id="IPR036249">
    <property type="entry name" value="Thioredoxin-like_sf"/>
</dbReference>
<proteinExistence type="predicted"/>
<dbReference type="GO" id="GO:0016491">
    <property type="term" value="F:oxidoreductase activity"/>
    <property type="evidence" value="ECO:0007669"/>
    <property type="project" value="InterPro"/>
</dbReference>
<sequence length="243" mass="26624">MRIDIWSDYACPFCYIGKRRLEHALSQFPHRDQVEVVFRSFELDPNAKVQPGKDIHDMLATKYGMTREKAKAMNEQLAEQARGVGLEFNFDTVVHANTFDSHRLNRYAAAQGKAAEMTERLLRAYFTDTLNISDHEVLVALAAEVGLDAAAVSTLLKSDTYADAANGDIEEARRLNVTGVPFFVFNSKYAVSGAQPGPVFTEVLDTVWAEEQEAPALQVLGSSDPAASANGNEDGCADGSCKL</sequence>
<dbReference type="EMBL" id="BMKR01000010">
    <property type="protein sequence ID" value="GGF82124.1"/>
    <property type="molecule type" value="Genomic_DNA"/>
</dbReference>
<protein>
    <submittedName>
        <fullName evidence="3">DSBA oxidoreductase</fullName>
    </submittedName>
</protein>
<evidence type="ECO:0000256" key="1">
    <source>
        <dbReference type="SAM" id="MobiDB-lite"/>
    </source>
</evidence>
<reference evidence="3" key="2">
    <citation type="submission" date="2020-09" db="EMBL/GenBank/DDBJ databases">
        <authorList>
            <person name="Sun Q."/>
            <person name="Zhou Y."/>
        </authorList>
    </citation>
    <scope>NUCLEOTIDE SEQUENCE</scope>
    <source>
        <strain evidence="3">CGMCC 1.16134</strain>
    </source>
</reference>
<dbReference type="InterPro" id="IPR001853">
    <property type="entry name" value="DSBA-like_thioredoxin_dom"/>
</dbReference>
<dbReference type="SUPFAM" id="SSF52833">
    <property type="entry name" value="Thioredoxin-like"/>
    <property type="match status" value="1"/>
</dbReference>
<dbReference type="Proteomes" id="UP000637643">
    <property type="component" value="Unassembled WGS sequence"/>
</dbReference>
<name>A0A917CAN2_9BACL</name>
<evidence type="ECO:0000313" key="3">
    <source>
        <dbReference type="EMBL" id="GGF82124.1"/>
    </source>
</evidence>
<dbReference type="AlphaFoldDB" id="A0A917CAN2"/>
<dbReference type="RefSeq" id="WP_189025931.1">
    <property type="nucleotide sequence ID" value="NZ_BMKR01000010.1"/>
</dbReference>
<dbReference type="PANTHER" id="PTHR13887">
    <property type="entry name" value="GLUTATHIONE S-TRANSFERASE KAPPA"/>
    <property type="match status" value="1"/>
</dbReference>
<feature type="domain" description="DSBA-like thioredoxin" evidence="2">
    <location>
        <begin position="3"/>
        <end position="203"/>
    </location>
</feature>
<dbReference type="Gene3D" id="3.40.30.10">
    <property type="entry name" value="Glutaredoxin"/>
    <property type="match status" value="1"/>
</dbReference>